<feature type="domain" description="Glycosyltransferase 2-like" evidence="1">
    <location>
        <begin position="5"/>
        <end position="127"/>
    </location>
</feature>
<organism evidence="2 3">
    <name type="scientific">Stella humosa</name>
    <dbReference type="NCBI Taxonomy" id="94"/>
    <lineage>
        <taxon>Bacteria</taxon>
        <taxon>Pseudomonadati</taxon>
        <taxon>Pseudomonadota</taxon>
        <taxon>Alphaproteobacteria</taxon>
        <taxon>Rhodospirillales</taxon>
        <taxon>Stellaceae</taxon>
        <taxon>Stella</taxon>
    </lineage>
</organism>
<evidence type="ECO:0000313" key="2">
    <source>
        <dbReference type="EMBL" id="ROP83385.1"/>
    </source>
</evidence>
<keyword evidence="2" id="KW-0808">Transferase</keyword>
<dbReference type="InterPro" id="IPR001173">
    <property type="entry name" value="Glyco_trans_2-like"/>
</dbReference>
<dbReference type="GO" id="GO:0016740">
    <property type="term" value="F:transferase activity"/>
    <property type="evidence" value="ECO:0007669"/>
    <property type="project" value="UniProtKB-KW"/>
</dbReference>
<dbReference type="InterPro" id="IPR029044">
    <property type="entry name" value="Nucleotide-diphossugar_trans"/>
</dbReference>
<dbReference type="OrthoDB" id="7210585at2"/>
<dbReference type="RefSeq" id="WP_123694578.1">
    <property type="nucleotide sequence ID" value="NZ_AP019700.1"/>
</dbReference>
<sequence>MRIAVVTPYADEPLEWLAHGHASLREQGHAVTHILVADGRPTPEAAALADQHIVLHRRHDDGGNAGRMAGGLSAASQRFDAVTFLDPADWFLPGHLSALAAAVAGRRAEAATARRLLHRIDGTPAAPCREVDGVRAVDSSGILLLPPAFPAIAMWSLAPAPVAGNAAQAVLAFLQGRGRTIAAPGPTAGIAKRVRARAFNAPFGPTRWDAWLTDAQPPSAAAVGRWWNALEPAARDREIRRMGLQ</sequence>
<dbReference type="EMBL" id="RJKX01000017">
    <property type="protein sequence ID" value="ROP83385.1"/>
    <property type="molecule type" value="Genomic_DNA"/>
</dbReference>
<dbReference type="Pfam" id="PF00535">
    <property type="entry name" value="Glycos_transf_2"/>
    <property type="match status" value="1"/>
</dbReference>
<evidence type="ECO:0000313" key="3">
    <source>
        <dbReference type="Proteomes" id="UP000278222"/>
    </source>
</evidence>
<evidence type="ECO:0000259" key="1">
    <source>
        <dbReference type="Pfam" id="PF00535"/>
    </source>
</evidence>
<protein>
    <submittedName>
        <fullName evidence="2">Glycosyl transferase family 2</fullName>
    </submittedName>
</protein>
<keyword evidence="3" id="KW-1185">Reference proteome</keyword>
<dbReference type="SUPFAM" id="SSF53448">
    <property type="entry name" value="Nucleotide-diphospho-sugar transferases"/>
    <property type="match status" value="1"/>
</dbReference>
<comment type="caution">
    <text evidence="2">The sequence shown here is derived from an EMBL/GenBank/DDBJ whole genome shotgun (WGS) entry which is preliminary data.</text>
</comment>
<dbReference type="Proteomes" id="UP000278222">
    <property type="component" value="Unassembled WGS sequence"/>
</dbReference>
<gene>
    <name evidence="2" type="ORF">EDC65_4919</name>
</gene>
<dbReference type="AlphaFoldDB" id="A0A3N1L1J0"/>
<name>A0A3N1L1J0_9PROT</name>
<dbReference type="CDD" id="cd00761">
    <property type="entry name" value="Glyco_tranf_GTA_type"/>
    <property type="match status" value="1"/>
</dbReference>
<proteinExistence type="predicted"/>
<accession>A0A3N1L1J0</accession>
<reference evidence="2 3" key="1">
    <citation type="submission" date="2018-11" db="EMBL/GenBank/DDBJ databases">
        <title>Genomic Encyclopedia of Type Strains, Phase IV (KMG-IV): sequencing the most valuable type-strain genomes for metagenomic binning, comparative biology and taxonomic classification.</title>
        <authorList>
            <person name="Goeker M."/>
        </authorList>
    </citation>
    <scope>NUCLEOTIDE SEQUENCE [LARGE SCALE GENOMIC DNA]</scope>
    <source>
        <strain evidence="2 3">DSM 5900</strain>
    </source>
</reference>